<dbReference type="AlphaFoldDB" id="A0A0E0MPL1"/>
<keyword evidence="2" id="KW-0067">ATP-binding</keyword>
<dbReference type="EnsemblPlants" id="OPUNC12G17000.2">
    <property type="protein sequence ID" value="OPUNC12G17000.2"/>
    <property type="gene ID" value="OPUNC12G17000"/>
</dbReference>
<evidence type="ECO:0000313" key="5">
    <source>
        <dbReference type="Proteomes" id="UP000026962"/>
    </source>
</evidence>
<dbReference type="InterPro" id="IPR011009">
    <property type="entry name" value="Kinase-like_dom_sf"/>
</dbReference>
<reference evidence="4" key="1">
    <citation type="submission" date="2015-04" db="UniProtKB">
        <authorList>
            <consortium name="EnsemblPlants"/>
        </authorList>
    </citation>
    <scope>IDENTIFICATION</scope>
</reference>
<dbReference type="GO" id="GO:0004674">
    <property type="term" value="F:protein serine/threonine kinase activity"/>
    <property type="evidence" value="ECO:0007669"/>
    <property type="project" value="TreeGrafter"/>
</dbReference>
<accession>A0A0E0MPL1</accession>
<feature type="domain" description="Serine-threonine/tyrosine-protein kinase catalytic" evidence="3">
    <location>
        <begin position="10"/>
        <end position="107"/>
    </location>
</feature>
<dbReference type="GO" id="GO:0007166">
    <property type="term" value="P:cell surface receptor signaling pathway"/>
    <property type="evidence" value="ECO:0007669"/>
    <property type="project" value="InterPro"/>
</dbReference>
<dbReference type="Gene3D" id="1.10.510.10">
    <property type="entry name" value="Transferase(Phosphotransferase) domain 1"/>
    <property type="match status" value="1"/>
</dbReference>
<name>A0A0E0MPL1_ORYPU</name>
<proteinExistence type="predicted"/>
<dbReference type="GO" id="GO:0005886">
    <property type="term" value="C:plasma membrane"/>
    <property type="evidence" value="ECO:0007669"/>
    <property type="project" value="TreeGrafter"/>
</dbReference>
<evidence type="ECO:0000259" key="3">
    <source>
        <dbReference type="Pfam" id="PF07714"/>
    </source>
</evidence>
<dbReference type="Pfam" id="PF07714">
    <property type="entry name" value="PK_Tyr_Ser-Thr"/>
    <property type="match status" value="1"/>
</dbReference>
<evidence type="ECO:0000256" key="2">
    <source>
        <dbReference type="ARBA" id="ARBA00022840"/>
    </source>
</evidence>
<dbReference type="Gramene" id="OPUNC12G17000.2">
    <property type="protein sequence ID" value="OPUNC12G17000.2"/>
    <property type="gene ID" value="OPUNC12G17000"/>
</dbReference>
<sequence length="151" mass="17454">MKILGISTEVHDRNLTDKSDVHSFGVVLLELMTRKRAICANSINEKESLSYIFLLMFDQNIHQNMLDREIMDKETMVVLEKLSILAANCLRPRGDDRPTMKQVAECLQMIRRLTTHTASDHKGEPVMHITTTKDHHQHQWLPISTKRYTGT</sequence>
<keyword evidence="1" id="KW-0547">Nucleotide-binding</keyword>
<dbReference type="SUPFAM" id="SSF56112">
    <property type="entry name" value="Protein kinase-like (PK-like)"/>
    <property type="match status" value="1"/>
</dbReference>
<keyword evidence="5" id="KW-1185">Reference proteome</keyword>
<dbReference type="HOGENOM" id="CLU_1734442_0_0_1"/>
<dbReference type="InterPro" id="IPR001245">
    <property type="entry name" value="Ser-Thr/Tyr_kinase_cat_dom"/>
</dbReference>
<reference evidence="4" key="2">
    <citation type="submission" date="2018-05" db="EMBL/GenBank/DDBJ databases">
        <title>OpunRS2 (Oryza punctata Reference Sequence Version 2).</title>
        <authorList>
            <person name="Zhang J."/>
            <person name="Kudrna D."/>
            <person name="Lee S."/>
            <person name="Talag J."/>
            <person name="Welchert J."/>
            <person name="Wing R.A."/>
        </authorList>
    </citation>
    <scope>NUCLEOTIDE SEQUENCE [LARGE SCALE GENOMIC DNA]</scope>
</reference>
<evidence type="ECO:0000313" key="4">
    <source>
        <dbReference type="EnsemblPlants" id="OPUNC12G17000.2"/>
    </source>
</evidence>
<organism evidence="4">
    <name type="scientific">Oryza punctata</name>
    <name type="common">Red rice</name>
    <dbReference type="NCBI Taxonomy" id="4537"/>
    <lineage>
        <taxon>Eukaryota</taxon>
        <taxon>Viridiplantae</taxon>
        <taxon>Streptophyta</taxon>
        <taxon>Embryophyta</taxon>
        <taxon>Tracheophyta</taxon>
        <taxon>Spermatophyta</taxon>
        <taxon>Magnoliopsida</taxon>
        <taxon>Liliopsida</taxon>
        <taxon>Poales</taxon>
        <taxon>Poaceae</taxon>
        <taxon>BOP clade</taxon>
        <taxon>Oryzoideae</taxon>
        <taxon>Oryzeae</taxon>
        <taxon>Oryzinae</taxon>
        <taxon>Oryza</taxon>
    </lineage>
</organism>
<dbReference type="InterPro" id="IPR045274">
    <property type="entry name" value="WAK-like"/>
</dbReference>
<dbReference type="PANTHER" id="PTHR27005:SF59">
    <property type="entry name" value="OS12G0615300 PROTEIN"/>
    <property type="match status" value="1"/>
</dbReference>
<dbReference type="Proteomes" id="UP000026962">
    <property type="component" value="Chromosome 12"/>
</dbReference>
<dbReference type="PANTHER" id="PTHR27005">
    <property type="entry name" value="WALL-ASSOCIATED RECEPTOR KINASE-LIKE 21"/>
    <property type="match status" value="1"/>
</dbReference>
<protein>
    <recommendedName>
        <fullName evidence="3">Serine-threonine/tyrosine-protein kinase catalytic domain-containing protein</fullName>
    </recommendedName>
</protein>
<dbReference type="GO" id="GO:0005524">
    <property type="term" value="F:ATP binding"/>
    <property type="evidence" value="ECO:0007669"/>
    <property type="project" value="UniProtKB-KW"/>
</dbReference>
<evidence type="ECO:0000256" key="1">
    <source>
        <dbReference type="ARBA" id="ARBA00022741"/>
    </source>
</evidence>